<dbReference type="Proteomes" id="UP000770661">
    <property type="component" value="Unassembled WGS sequence"/>
</dbReference>
<evidence type="ECO:0000256" key="1">
    <source>
        <dbReference type="SAM" id="MobiDB-lite"/>
    </source>
</evidence>
<evidence type="ECO:0000313" key="3">
    <source>
        <dbReference type="Proteomes" id="UP000770661"/>
    </source>
</evidence>
<gene>
    <name evidence="2" type="ORF">GWK47_012350</name>
</gene>
<dbReference type="EMBL" id="JACEEZ010019858">
    <property type="protein sequence ID" value="KAG0715253.1"/>
    <property type="molecule type" value="Genomic_DNA"/>
</dbReference>
<feature type="compositionally biased region" description="Basic and acidic residues" evidence="1">
    <location>
        <begin position="9"/>
        <end position="21"/>
    </location>
</feature>
<proteinExistence type="predicted"/>
<feature type="compositionally biased region" description="Low complexity" evidence="1">
    <location>
        <begin position="30"/>
        <end position="52"/>
    </location>
</feature>
<name>A0A8J4XUW0_CHIOP</name>
<comment type="caution">
    <text evidence="2">The sequence shown here is derived from an EMBL/GenBank/DDBJ whole genome shotgun (WGS) entry which is preliminary data.</text>
</comment>
<organism evidence="2 3">
    <name type="scientific">Chionoecetes opilio</name>
    <name type="common">Atlantic snow crab</name>
    <name type="synonym">Cancer opilio</name>
    <dbReference type="NCBI Taxonomy" id="41210"/>
    <lineage>
        <taxon>Eukaryota</taxon>
        <taxon>Metazoa</taxon>
        <taxon>Ecdysozoa</taxon>
        <taxon>Arthropoda</taxon>
        <taxon>Crustacea</taxon>
        <taxon>Multicrustacea</taxon>
        <taxon>Malacostraca</taxon>
        <taxon>Eumalacostraca</taxon>
        <taxon>Eucarida</taxon>
        <taxon>Decapoda</taxon>
        <taxon>Pleocyemata</taxon>
        <taxon>Brachyura</taxon>
        <taxon>Eubrachyura</taxon>
        <taxon>Majoidea</taxon>
        <taxon>Majidae</taxon>
        <taxon>Chionoecetes</taxon>
    </lineage>
</organism>
<keyword evidence="3" id="KW-1185">Reference proteome</keyword>
<accession>A0A8J4XUW0</accession>
<sequence>MATCSPKFAPDENQRVNERRQTLITQYIRPANAPQPAPADAAPASAPRPVSADEQQLGPSNEPQPGPSNEPLPSLSEFEGFMMDVAEMQGQRSLATLRALGHTASSSSGTKSCVVMMMQCMTLQQGRHPC</sequence>
<protein>
    <submittedName>
        <fullName evidence="2">Uncharacterized protein</fullName>
    </submittedName>
</protein>
<evidence type="ECO:0000313" key="2">
    <source>
        <dbReference type="EMBL" id="KAG0715253.1"/>
    </source>
</evidence>
<reference evidence="2" key="1">
    <citation type="submission" date="2020-07" db="EMBL/GenBank/DDBJ databases">
        <title>The High-quality genome of the commercially important snow crab, Chionoecetes opilio.</title>
        <authorList>
            <person name="Jeong J.-H."/>
            <person name="Ryu S."/>
        </authorList>
    </citation>
    <scope>NUCLEOTIDE SEQUENCE</scope>
    <source>
        <strain evidence="2">MADBK_172401_WGS</strain>
        <tissue evidence="2">Digestive gland</tissue>
    </source>
</reference>
<feature type="region of interest" description="Disordered" evidence="1">
    <location>
        <begin position="1"/>
        <end position="77"/>
    </location>
</feature>
<dbReference type="AlphaFoldDB" id="A0A8J4XUW0"/>